<gene>
    <name evidence="1" type="ORF">KR093_003419</name>
</gene>
<keyword evidence="2" id="KW-1185">Reference proteome</keyword>
<accession>A0AAD4K3Y3</accession>
<dbReference type="EMBL" id="JAJJHW010001127">
    <property type="protein sequence ID" value="KAH8377093.1"/>
    <property type="molecule type" value="Genomic_DNA"/>
</dbReference>
<organism evidence="1 2">
    <name type="scientific">Drosophila rubida</name>
    <dbReference type="NCBI Taxonomy" id="30044"/>
    <lineage>
        <taxon>Eukaryota</taxon>
        <taxon>Metazoa</taxon>
        <taxon>Ecdysozoa</taxon>
        <taxon>Arthropoda</taxon>
        <taxon>Hexapoda</taxon>
        <taxon>Insecta</taxon>
        <taxon>Pterygota</taxon>
        <taxon>Neoptera</taxon>
        <taxon>Endopterygota</taxon>
        <taxon>Diptera</taxon>
        <taxon>Brachycera</taxon>
        <taxon>Muscomorpha</taxon>
        <taxon>Ephydroidea</taxon>
        <taxon>Drosophilidae</taxon>
        <taxon>Drosophila</taxon>
    </lineage>
</organism>
<reference evidence="1" key="1">
    <citation type="journal article" date="2021" name="Mol. Ecol. Resour.">
        <title>Phylogenomic analyses of the genus Drosophila reveals genomic signals of climate adaptation.</title>
        <authorList>
            <person name="Li F."/>
            <person name="Rane R.V."/>
            <person name="Luria V."/>
            <person name="Xiong Z."/>
            <person name="Chen J."/>
            <person name="Li Z."/>
            <person name="Catullo R.A."/>
            <person name="Griffin P.C."/>
            <person name="Schiffer M."/>
            <person name="Pearce S."/>
            <person name="Lee S.F."/>
            <person name="McElroy K."/>
            <person name="Stocker A."/>
            <person name="Shirriffs J."/>
            <person name="Cockerell F."/>
            <person name="Coppin C."/>
            <person name="Sgro C.M."/>
            <person name="Karger A."/>
            <person name="Cain J.W."/>
            <person name="Weber J.A."/>
            <person name="Santpere G."/>
            <person name="Kirschner M.W."/>
            <person name="Hoffmann A.A."/>
            <person name="Oakeshott J.G."/>
            <person name="Zhang G."/>
        </authorList>
    </citation>
    <scope>NUCLEOTIDE SEQUENCE</scope>
    <source>
        <strain evidence="1">BGI-SZ-2011g</strain>
    </source>
</reference>
<dbReference type="AlphaFoldDB" id="A0AAD4K3Y3"/>
<protein>
    <submittedName>
        <fullName evidence="1">Uncharacterized protein</fullName>
    </submittedName>
</protein>
<evidence type="ECO:0000313" key="1">
    <source>
        <dbReference type="EMBL" id="KAH8377093.1"/>
    </source>
</evidence>
<sequence>MKPIVQWLVGIAAGVLAGTQTIRMFKVVNEDNEYYCPHRLDVPATVPDDAESEDLPYIMGSEQISAALQQILSSDEQNPRIMSDEFANGRMDCELGSESLNRMLEEMMTSSTSNGNEKLIHFDPVMRL</sequence>
<name>A0AAD4K3Y3_9MUSC</name>
<proteinExistence type="predicted"/>
<evidence type="ECO:0000313" key="2">
    <source>
        <dbReference type="Proteomes" id="UP001200034"/>
    </source>
</evidence>
<dbReference type="Proteomes" id="UP001200034">
    <property type="component" value="Unassembled WGS sequence"/>
</dbReference>
<comment type="caution">
    <text evidence="1">The sequence shown here is derived from an EMBL/GenBank/DDBJ whole genome shotgun (WGS) entry which is preliminary data.</text>
</comment>